<dbReference type="SUPFAM" id="SSF52540">
    <property type="entry name" value="P-loop containing nucleoside triphosphate hydrolases"/>
    <property type="match status" value="1"/>
</dbReference>
<dbReference type="GO" id="GO:0008146">
    <property type="term" value="F:sulfotransferase activity"/>
    <property type="evidence" value="ECO:0007669"/>
    <property type="project" value="InterPro"/>
</dbReference>
<proteinExistence type="predicted"/>
<dbReference type="InterPro" id="IPR000863">
    <property type="entry name" value="Sulfotransferase_dom"/>
</dbReference>
<organism evidence="3">
    <name type="scientific">Zooxanthella nutricula</name>
    <dbReference type="NCBI Taxonomy" id="1333877"/>
    <lineage>
        <taxon>Eukaryota</taxon>
        <taxon>Sar</taxon>
        <taxon>Alveolata</taxon>
        <taxon>Dinophyceae</taxon>
        <taxon>Peridiniales</taxon>
        <taxon>Peridiniales incertae sedis</taxon>
        <taxon>Zooxanthella</taxon>
    </lineage>
</organism>
<gene>
    <name evidence="3" type="ORF">BRAN1462_LOCUS59927</name>
</gene>
<evidence type="ECO:0000256" key="1">
    <source>
        <dbReference type="SAM" id="MobiDB-lite"/>
    </source>
</evidence>
<dbReference type="InterPro" id="IPR027417">
    <property type="entry name" value="P-loop_NTPase"/>
</dbReference>
<dbReference type="AlphaFoldDB" id="A0A7S2VPB5"/>
<dbReference type="EMBL" id="HBGW01094394">
    <property type="protein sequence ID" value="CAD9642105.1"/>
    <property type="molecule type" value="Transcribed_RNA"/>
</dbReference>
<feature type="domain" description="Sulfotransferase" evidence="2">
    <location>
        <begin position="86"/>
        <end position="117"/>
    </location>
</feature>
<dbReference type="Gene3D" id="3.40.50.300">
    <property type="entry name" value="P-loop containing nucleotide triphosphate hydrolases"/>
    <property type="match status" value="1"/>
</dbReference>
<evidence type="ECO:0000259" key="2">
    <source>
        <dbReference type="Pfam" id="PF00685"/>
    </source>
</evidence>
<protein>
    <recommendedName>
        <fullName evidence="2">Sulfotransferase domain-containing protein</fullName>
    </recommendedName>
</protein>
<dbReference type="Pfam" id="PF00685">
    <property type="entry name" value="Sulfotransfer_1"/>
    <property type="match status" value="1"/>
</dbReference>
<accession>A0A7S2VPB5</accession>
<sequence>MDDKSSAVLKADAELNLKRGRPQSLEAWTIVREQSGQHFIERTDDRNERYRAPDGGNFVEGVAQPPFVKQKGWQLKRQSLDRINKDGDVWVATFPKCGTTLMEQIVLLLWNDGDSQKLNPRGKNTYDFTTGVGKVWVEKDVTINGIGGKGDGKGK</sequence>
<feature type="region of interest" description="Disordered" evidence="1">
    <location>
        <begin position="41"/>
        <end position="62"/>
    </location>
</feature>
<reference evidence="3" key="1">
    <citation type="submission" date="2021-01" db="EMBL/GenBank/DDBJ databases">
        <authorList>
            <person name="Corre E."/>
            <person name="Pelletier E."/>
            <person name="Niang G."/>
            <person name="Scheremetjew M."/>
            <person name="Finn R."/>
            <person name="Kale V."/>
            <person name="Holt S."/>
            <person name="Cochrane G."/>
            <person name="Meng A."/>
            <person name="Brown T."/>
            <person name="Cohen L."/>
        </authorList>
    </citation>
    <scope>NUCLEOTIDE SEQUENCE</scope>
    <source>
        <strain evidence="3">RCC3387</strain>
    </source>
</reference>
<name>A0A7S2VPB5_9DINO</name>
<evidence type="ECO:0000313" key="3">
    <source>
        <dbReference type="EMBL" id="CAD9642105.1"/>
    </source>
</evidence>
<feature type="compositionally biased region" description="Basic and acidic residues" evidence="1">
    <location>
        <begin position="41"/>
        <end position="52"/>
    </location>
</feature>